<feature type="region of interest" description="Disordered" evidence="1">
    <location>
        <begin position="118"/>
        <end position="160"/>
    </location>
</feature>
<organism evidence="3 4">
    <name type="scientific">Apostasia shenzhenica</name>
    <dbReference type="NCBI Taxonomy" id="1088818"/>
    <lineage>
        <taxon>Eukaryota</taxon>
        <taxon>Viridiplantae</taxon>
        <taxon>Streptophyta</taxon>
        <taxon>Embryophyta</taxon>
        <taxon>Tracheophyta</taxon>
        <taxon>Spermatophyta</taxon>
        <taxon>Magnoliopsida</taxon>
        <taxon>Liliopsida</taxon>
        <taxon>Asparagales</taxon>
        <taxon>Orchidaceae</taxon>
        <taxon>Apostasioideae</taxon>
        <taxon>Apostasia</taxon>
    </lineage>
</organism>
<name>A0A2I0AG27_9ASPA</name>
<dbReference type="GO" id="GO:0004674">
    <property type="term" value="F:protein serine/threonine kinase activity"/>
    <property type="evidence" value="ECO:0007669"/>
    <property type="project" value="UniProtKB-EC"/>
</dbReference>
<dbReference type="PROSITE" id="PS50011">
    <property type="entry name" value="PROTEIN_KINASE_DOM"/>
    <property type="match status" value="1"/>
</dbReference>
<dbReference type="InterPro" id="IPR046959">
    <property type="entry name" value="PRK1-6/SRF4-like"/>
</dbReference>
<accession>A0A2I0AG27</accession>
<dbReference type="InterPro" id="IPR000719">
    <property type="entry name" value="Prot_kinase_dom"/>
</dbReference>
<dbReference type="AlphaFoldDB" id="A0A2I0AG27"/>
<evidence type="ECO:0000256" key="1">
    <source>
        <dbReference type="SAM" id="MobiDB-lite"/>
    </source>
</evidence>
<dbReference type="Gene3D" id="1.10.510.10">
    <property type="entry name" value="Transferase(Phosphotransferase) domain 1"/>
    <property type="match status" value="1"/>
</dbReference>
<evidence type="ECO:0000313" key="3">
    <source>
        <dbReference type="EMBL" id="PKA54529.1"/>
    </source>
</evidence>
<dbReference type="OrthoDB" id="4062651at2759"/>
<dbReference type="SUPFAM" id="SSF56112">
    <property type="entry name" value="Protein kinase-like (PK-like)"/>
    <property type="match status" value="1"/>
</dbReference>
<dbReference type="PANTHER" id="PTHR48007">
    <property type="entry name" value="LEUCINE-RICH REPEAT RECEPTOR-LIKE PROTEIN KINASE PXC1"/>
    <property type="match status" value="1"/>
</dbReference>
<dbReference type="STRING" id="1088818.A0A2I0AG27"/>
<dbReference type="EMBL" id="KZ451982">
    <property type="protein sequence ID" value="PKA54529.1"/>
    <property type="molecule type" value="Genomic_DNA"/>
</dbReference>
<feature type="compositionally biased region" description="Polar residues" evidence="1">
    <location>
        <begin position="126"/>
        <end position="137"/>
    </location>
</feature>
<feature type="compositionally biased region" description="Basic and acidic residues" evidence="1">
    <location>
        <begin position="224"/>
        <end position="238"/>
    </location>
</feature>
<keyword evidence="3" id="KW-0808">Transferase</keyword>
<dbReference type="Pfam" id="PF07714">
    <property type="entry name" value="PK_Tyr_Ser-Thr"/>
    <property type="match status" value="1"/>
</dbReference>
<dbReference type="EC" id="2.7.11.1" evidence="3"/>
<reference evidence="3 4" key="1">
    <citation type="journal article" date="2017" name="Nature">
        <title>The Apostasia genome and the evolution of orchids.</title>
        <authorList>
            <person name="Zhang G.Q."/>
            <person name="Liu K.W."/>
            <person name="Li Z."/>
            <person name="Lohaus R."/>
            <person name="Hsiao Y.Y."/>
            <person name="Niu S.C."/>
            <person name="Wang J.Y."/>
            <person name="Lin Y.C."/>
            <person name="Xu Q."/>
            <person name="Chen L.J."/>
            <person name="Yoshida K."/>
            <person name="Fujiwara S."/>
            <person name="Wang Z.W."/>
            <person name="Zhang Y.Q."/>
            <person name="Mitsuda N."/>
            <person name="Wang M."/>
            <person name="Liu G.H."/>
            <person name="Pecoraro L."/>
            <person name="Huang H.X."/>
            <person name="Xiao X.J."/>
            <person name="Lin M."/>
            <person name="Wu X.Y."/>
            <person name="Wu W.L."/>
            <person name="Chen Y.Y."/>
            <person name="Chang S.B."/>
            <person name="Sakamoto S."/>
            <person name="Ohme-Takagi M."/>
            <person name="Yagi M."/>
            <person name="Zeng S.J."/>
            <person name="Shen C.Y."/>
            <person name="Yeh C.M."/>
            <person name="Luo Y.B."/>
            <person name="Tsai W.C."/>
            <person name="Van de Peer Y."/>
            <person name="Liu Z.J."/>
        </authorList>
    </citation>
    <scope>NUCLEOTIDE SEQUENCE [LARGE SCALE GENOMIC DNA]</scope>
    <source>
        <strain evidence="4">cv. Shenzhen</strain>
        <tissue evidence="3">Stem</tissue>
    </source>
</reference>
<dbReference type="InterPro" id="IPR011009">
    <property type="entry name" value="Kinase-like_dom_sf"/>
</dbReference>
<feature type="domain" description="Protein kinase" evidence="2">
    <location>
        <begin position="1"/>
        <end position="258"/>
    </location>
</feature>
<proteinExistence type="predicted"/>
<dbReference type="InterPro" id="IPR001245">
    <property type="entry name" value="Ser-Thr/Tyr_kinase_cat_dom"/>
</dbReference>
<feature type="compositionally biased region" description="Low complexity" evidence="1">
    <location>
        <begin position="194"/>
        <end position="208"/>
    </location>
</feature>
<dbReference type="PANTHER" id="PTHR48007:SF73">
    <property type="entry name" value="LEUCINE-RICH REPEAT-CONTAINING N-TERMINAL PLANT-TYPE DOMAIN-CONTAINING PROTEIN"/>
    <property type="match status" value="1"/>
</dbReference>
<dbReference type="EC" id="2.7.10.1" evidence="3"/>
<feature type="region of interest" description="Disordered" evidence="1">
    <location>
        <begin position="182"/>
        <end position="258"/>
    </location>
</feature>
<protein>
    <submittedName>
        <fullName evidence="3">Leucine-rich repeat receptor-like tyrosine-protein kinase</fullName>
        <ecNumber evidence="3">2.7.10.1</ecNumber>
        <ecNumber evidence="3">2.7.11.1</ecNumber>
    </submittedName>
</protein>
<dbReference type="Proteomes" id="UP000236161">
    <property type="component" value="Unassembled WGS sequence"/>
</dbReference>
<keyword evidence="3" id="KW-0418">Kinase</keyword>
<gene>
    <name evidence="3" type="ORF">AXF42_Ash000364</name>
</gene>
<evidence type="ECO:0000313" key="4">
    <source>
        <dbReference type="Proteomes" id="UP000236161"/>
    </source>
</evidence>
<sequence>MLKTCFATYYEAAMTNGRIYTVKKLNWSDKIFQMGCHDRFEKELEVLGKLSNSNIMAPLAYVTEESAYLFYEKIHKGTIFDFLHNFDWPSRCGIALGAAQGLAFLHSRNQQYYFLISQRKQRKQRPPSSTPSKNPHQPSMGRKPPHSLSPMASGWPEVDTSRPFRSVKEAVAAFGDRLLSGELTPSLAKPPNPQLSASSSPSYTSPSSRFNHGGDEEELQISLSRRESCYYDIPKSDDISLNNTGSRAGEDEAGVDAA</sequence>
<keyword evidence="4" id="KW-1185">Reference proteome</keyword>
<dbReference type="GO" id="GO:0005524">
    <property type="term" value="F:ATP binding"/>
    <property type="evidence" value="ECO:0007669"/>
    <property type="project" value="InterPro"/>
</dbReference>
<keyword evidence="3" id="KW-0675">Receptor</keyword>
<dbReference type="GO" id="GO:0004714">
    <property type="term" value="F:transmembrane receptor protein tyrosine kinase activity"/>
    <property type="evidence" value="ECO:0007669"/>
    <property type="project" value="UniProtKB-EC"/>
</dbReference>
<evidence type="ECO:0000259" key="2">
    <source>
        <dbReference type="PROSITE" id="PS50011"/>
    </source>
</evidence>